<reference evidence="2 3" key="1">
    <citation type="submission" date="2019-11" db="EMBL/GenBank/DDBJ databases">
        <title>Genome sequences of 17 halophilic strains isolated from different environments.</title>
        <authorList>
            <person name="Furrow R.E."/>
        </authorList>
    </citation>
    <scope>NUCLEOTIDE SEQUENCE [LARGE SCALE GENOMIC DNA]</scope>
    <source>
        <strain evidence="2 3">22507_15_FS</strain>
    </source>
</reference>
<evidence type="ECO:0000313" key="3">
    <source>
        <dbReference type="Proteomes" id="UP000460751"/>
    </source>
</evidence>
<evidence type="ECO:0000313" key="2">
    <source>
        <dbReference type="EMBL" id="MYL26508.1"/>
    </source>
</evidence>
<name>A0A9X4YC46_9GAMM</name>
<organism evidence="2 3">
    <name type="scientific">Vreelandella halophila</name>
    <dbReference type="NCBI Taxonomy" id="86177"/>
    <lineage>
        <taxon>Bacteria</taxon>
        <taxon>Pseudomonadati</taxon>
        <taxon>Pseudomonadota</taxon>
        <taxon>Gammaproteobacteria</taxon>
        <taxon>Oceanospirillales</taxon>
        <taxon>Halomonadaceae</taxon>
        <taxon>Vreelandella</taxon>
    </lineage>
</organism>
<proteinExistence type="predicted"/>
<sequence>MIDLPDCVTRGEIARLIPVTADSNKEQRAASILLAAFRGVHEFQKIMLNSLGIRVGKKAKVEAWTEVVFQSDPKVPKQERPDGLLVLDTGKKQWRALIEAKIGNAEVGEEQLKQYLQIAKENKLDAVITISNQFVALPTHHPIKLPKKYLKSVELYHWSWMYALTQATLLLEQDGVESEDQQFVLEEVQRYLSHDSSGVSNFDRMNPEWKDVVGHVKSGASLGKNSEDVINTVSCWHQEQRDLCLIMSRKLGQNVGLKLSRAHRTDPQARLKDDCETLVNEQVLRCVLDVPHAATDIEVVANLTKRTISCSMKLSAPKDKKRTSARVNWLTRQLTKAETNDMFVKAFRTGNAEETQAPLETLMNDANALDSDTTNVVPSKFEVFYMVDLAGRFAGNKVFIDELEAAVPRFYEQVGQRLRAWVAPPPRINRRDPVEKEEDDDPGKDLDGAAEQ</sequence>
<evidence type="ECO:0008006" key="4">
    <source>
        <dbReference type="Google" id="ProtNLM"/>
    </source>
</evidence>
<feature type="compositionally biased region" description="Basic and acidic residues" evidence="1">
    <location>
        <begin position="443"/>
        <end position="452"/>
    </location>
</feature>
<evidence type="ECO:0000256" key="1">
    <source>
        <dbReference type="SAM" id="MobiDB-lite"/>
    </source>
</evidence>
<protein>
    <recommendedName>
        <fullName evidence="4">Stress response protein</fullName>
    </recommendedName>
</protein>
<accession>A0A9X4YC46</accession>
<dbReference type="Proteomes" id="UP000460751">
    <property type="component" value="Unassembled WGS sequence"/>
</dbReference>
<dbReference type="RefSeq" id="WP_160898592.1">
    <property type="nucleotide sequence ID" value="NZ_WMEX01000003.1"/>
</dbReference>
<gene>
    <name evidence="2" type="ORF">GLW01_06830</name>
</gene>
<dbReference type="OrthoDB" id="56224at2"/>
<dbReference type="AlphaFoldDB" id="A0A9X4YC46"/>
<comment type="caution">
    <text evidence="2">The sequence shown here is derived from an EMBL/GenBank/DDBJ whole genome shotgun (WGS) entry which is preliminary data.</text>
</comment>
<feature type="region of interest" description="Disordered" evidence="1">
    <location>
        <begin position="424"/>
        <end position="452"/>
    </location>
</feature>
<dbReference type="EMBL" id="WMEX01000003">
    <property type="protein sequence ID" value="MYL26508.1"/>
    <property type="molecule type" value="Genomic_DNA"/>
</dbReference>
<keyword evidence="3" id="KW-1185">Reference proteome</keyword>